<dbReference type="SUPFAM" id="SSF51905">
    <property type="entry name" value="FAD/NAD(P)-binding domain"/>
    <property type="match status" value="1"/>
</dbReference>
<dbReference type="Gene3D" id="3.50.50.60">
    <property type="entry name" value="FAD/NAD(P)-binding domain"/>
    <property type="match status" value="1"/>
</dbReference>
<comment type="caution">
    <text evidence="1">The sequence shown here is derived from an EMBL/GenBank/DDBJ whole genome shotgun (WGS) entry which is preliminary data.</text>
</comment>
<proteinExistence type="predicted"/>
<keyword evidence="2" id="KW-1185">Reference proteome</keyword>
<sequence>MSAAAISDPGGSDPDAVIAVAGGGIAGAACCLALAKAGRAVTWLAPPLPDAARPGESLAAAAVPLLARLGLAHLLDHPAHRRAAVSFTAWGSDALLESSAIARPGGMGHVIDRGRLEADLAAAAGCRPEVRLIDDSLADFARADGHWQVETSGGQRLRAGFLVDATGRAAAIGRRLAAQKRADRLIAAYAFLEQTDDGIDPTPATLVEAVRDGWWYATLLADRRLAVNFYSDPDLMPAGLARDPAAWRRMIAESRYIARWVETGGLEIGGPPQLTGAGTAWLDQAAGPGWMAVGDAAAALDPLSAHGMTTALWTGIEAARALCRAQDGDPAALPAYADRVLRGVERYRIDRQRIHLAESRFAGAPFWQRRTRHHDAAAGLAAHA</sequence>
<dbReference type="EMBL" id="JBHRTR010000034">
    <property type="protein sequence ID" value="MFC3229518.1"/>
    <property type="molecule type" value="Genomic_DNA"/>
</dbReference>
<dbReference type="NCBIfam" id="NF038174">
    <property type="entry name" value="maturase_GoxB"/>
    <property type="match status" value="1"/>
</dbReference>
<dbReference type="Proteomes" id="UP001595528">
    <property type="component" value="Unassembled WGS sequence"/>
</dbReference>
<dbReference type="PANTHER" id="PTHR43747">
    <property type="entry name" value="FAD-BINDING PROTEIN"/>
    <property type="match status" value="1"/>
</dbReference>
<dbReference type="Pfam" id="PF04820">
    <property type="entry name" value="Trp_halogenase"/>
    <property type="match status" value="1"/>
</dbReference>
<name>A0ABV7L4H2_9PROT</name>
<dbReference type="RefSeq" id="WP_379903805.1">
    <property type="nucleotide sequence ID" value="NZ_JBHRTR010000034.1"/>
</dbReference>
<dbReference type="InterPro" id="IPR036188">
    <property type="entry name" value="FAD/NAD-bd_sf"/>
</dbReference>
<evidence type="ECO:0000313" key="2">
    <source>
        <dbReference type="Proteomes" id="UP001595528"/>
    </source>
</evidence>
<dbReference type="PANTHER" id="PTHR43747:SF1">
    <property type="entry name" value="SLR1998 PROTEIN"/>
    <property type="match status" value="1"/>
</dbReference>
<dbReference type="Gene3D" id="3.30.9.100">
    <property type="match status" value="1"/>
</dbReference>
<gene>
    <name evidence="1" type="primary">goxB</name>
    <name evidence="1" type="ORF">ACFOGJ_19880</name>
</gene>
<reference evidence="2" key="1">
    <citation type="journal article" date="2019" name="Int. J. Syst. Evol. Microbiol.">
        <title>The Global Catalogue of Microorganisms (GCM) 10K type strain sequencing project: providing services to taxonomists for standard genome sequencing and annotation.</title>
        <authorList>
            <consortium name="The Broad Institute Genomics Platform"/>
            <consortium name="The Broad Institute Genome Sequencing Center for Infectious Disease"/>
            <person name="Wu L."/>
            <person name="Ma J."/>
        </authorList>
    </citation>
    <scope>NUCLEOTIDE SEQUENCE [LARGE SCALE GENOMIC DNA]</scope>
    <source>
        <strain evidence="2">KCTC 42964</strain>
    </source>
</reference>
<dbReference type="InterPro" id="IPR006905">
    <property type="entry name" value="Flavin_halogenase"/>
</dbReference>
<organism evidence="1 2">
    <name type="scientific">Marinibaculum pumilum</name>
    <dbReference type="NCBI Taxonomy" id="1766165"/>
    <lineage>
        <taxon>Bacteria</taxon>
        <taxon>Pseudomonadati</taxon>
        <taxon>Pseudomonadota</taxon>
        <taxon>Alphaproteobacteria</taxon>
        <taxon>Rhodospirillales</taxon>
        <taxon>Rhodospirillaceae</taxon>
        <taxon>Marinibaculum</taxon>
    </lineage>
</organism>
<evidence type="ECO:0000313" key="1">
    <source>
        <dbReference type="EMBL" id="MFC3229518.1"/>
    </source>
</evidence>
<accession>A0ABV7L4H2</accession>
<protein>
    <submittedName>
        <fullName evidence="1">Glycine oxidase maturase GoxB</fullName>
    </submittedName>
</protein>
<dbReference type="InterPro" id="IPR050816">
    <property type="entry name" value="Flavin-dep_Halogenase_NPB"/>
</dbReference>